<organism evidence="2 3">
    <name type="scientific">Idiomarina abyssalis</name>
    <dbReference type="NCBI Taxonomy" id="86102"/>
    <lineage>
        <taxon>Bacteria</taxon>
        <taxon>Pseudomonadati</taxon>
        <taxon>Pseudomonadota</taxon>
        <taxon>Gammaproteobacteria</taxon>
        <taxon>Alteromonadales</taxon>
        <taxon>Idiomarinaceae</taxon>
        <taxon>Idiomarina</taxon>
    </lineage>
</organism>
<dbReference type="EMBL" id="JAEMOP010000009">
    <property type="protein sequence ID" value="MBJ7316877.1"/>
    <property type="molecule type" value="Genomic_DNA"/>
</dbReference>
<sequence>MTKITLIAIMAITSLVACRSEPEPDVVIEYTHVDIANKLPGVESLPLNRTIPNKDRCVSKSQLGRVAIASNGTKYVCMGSGWRILEPGVNNIPGKA</sequence>
<dbReference type="Proteomes" id="UP000621390">
    <property type="component" value="Unassembled WGS sequence"/>
</dbReference>
<dbReference type="PROSITE" id="PS51257">
    <property type="entry name" value="PROKAR_LIPOPROTEIN"/>
    <property type="match status" value="1"/>
</dbReference>
<evidence type="ECO:0000313" key="3">
    <source>
        <dbReference type="Proteomes" id="UP000621390"/>
    </source>
</evidence>
<dbReference type="RefSeq" id="WP_199493228.1">
    <property type="nucleotide sequence ID" value="NZ_JAEMOP010000009.1"/>
</dbReference>
<evidence type="ECO:0000313" key="4">
    <source>
        <dbReference type="Proteomes" id="UP000655994"/>
    </source>
</evidence>
<evidence type="ECO:0000313" key="2">
    <source>
        <dbReference type="EMBL" id="MBJ7316877.1"/>
    </source>
</evidence>
<keyword evidence="4" id="KW-1185">Reference proteome</keyword>
<dbReference type="AlphaFoldDB" id="A0A8I1KIC4"/>
<dbReference type="Proteomes" id="UP000655994">
    <property type="component" value="Unassembled WGS sequence"/>
</dbReference>
<protein>
    <recommendedName>
        <fullName evidence="5">Lipoprotein</fullName>
    </recommendedName>
</protein>
<reference evidence="2 4" key="1">
    <citation type="submission" date="2020-09" db="EMBL/GenBank/DDBJ databases">
        <title>Draft Genomes of Bacterial Isolates from North Pond Shallow Sediments.</title>
        <authorList>
            <person name="Kiel Reese B."/>
            <person name="Mullis M."/>
            <person name="Weisend R.E."/>
        </authorList>
    </citation>
    <scope>NUCLEOTIDE SEQUENCE</scope>
    <source>
        <strain evidence="2">KJE-2</strain>
        <strain evidence="1 4">KJE-3</strain>
    </source>
</reference>
<evidence type="ECO:0008006" key="5">
    <source>
        <dbReference type="Google" id="ProtNLM"/>
    </source>
</evidence>
<evidence type="ECO:0000313" key="1">
    <source>
        <dbReference type="EMBL" id="MBJ7265449.1"/>
    </source>
</evidence>
<comment type="caution">
    <text evidence="2">The sequence shown here is derived from an EMBL/GenBank/DDBJ whole genome shotgun (WGS) entry which is preliminary data.</text>
</comment>
<gene>
    <name evidence="1" type="ORF">JHC10_00690</name>
    <name evidence="2" type="ORF">JHC11_12850</name>
</gene>
<dbReference type="EMBL" id="JAEMOS010000002">
    <property type="protein sequence ID" value="MBJ7265449.1"/>
    <property type="molecule type" value="Genomic_DNA"/>
</dbReference>
<accession>A0A8I1KIC4</accession>
<proteinExistence type="predicted"/>
<name>A0A8I1KIC4_9GAMM</name>